<keyword evidence="1" id="KW-0812">Transmembrane</keyword>
<name>A0ABW0SS31_9GAMM</name>
<feature type="transmembrane region" description="Helical" evidence="1">
    <location>
        <begin position="31"/>
        <end position="49"/>
    </location>
</feature>
<organism evidence="2 3">
    <name type="scientific">Lysobacter yangpyeongensis</name>
    <dbReference type="NCBI Taxonomy" id="346182"/>
    <lineage>
        <taxon>Bacteria</taxon>
        <taxon>Pseudomonadati</taxon>
        <taxon>Pseudomonadota</taxon>
        <taxon>Gammaproteobacteria</taxon>
        <taxon>Lysobacterales</taxon>
        <taxon>Lysobacteraceae</taxon>
        <taxon>Lysobacter</taxon>
    </lineage>
</organism>
<dbReference type="RefSeq" id="WP_386756247.1">
    <property type="nucleotide sequence ID" value="NZ_JBHSNM010000017.1"/>
</dbReference>
<evidence type="ECO:0000313" key="3">
    <source>
        <dbReference type="Proteomes" id="UP001596036"/>
    </source>
</evidence>
<evidence type="ECO:0000256" key="1">
    <source>
        <dbReference type="SAM" id="Phobius"/>
    </source>
</evidence>
<keyword evidence="1" id="KW-1133">Transmembrane helix</keyword>
<sequence>MSWMYTSHKYDCFNIGPCTGDIDYWINLDTAAFFCFLILWAALFVASLIHSKQAGLVRSSAYALLAAVLVPLGVLFSAHWLFNLGIVTAQV</sequence>
<gene>
    <name evidence="2" type="ORF">ACFPN1_16160</name>
</gene>
<comment type="caution">
    <text evidence="2">The sequence shown here is derived from an EMBL/GenBank/DDBJ whole genome shotgun (WGS) entry which is preliminary data.</text>
</comment>
<proteinExistence type="predicted"/>
<keyword evidence="1" id="KW-0472">Membrane</keyword>
<evidence type="ECO:0000313" key="2">
    <source>
        <dbReference type="EMBL" id="MFC5571590.1"/>
    </source>
</evidence>
<keyword evidence="3" id="KW-1185">Reference proteome</keyword>
<dbReference type="EMBL" id="JBHSNM010000017">
    <property type="protein sequence ID" value="MFC5571590.1"/>
    <property type="molecule type" value="Genomic_DNA"/>
</dbReference>
<accession>A0ABW0SS31</accession>
<feature type="transmembrane region" description="Helical" evidence="1">
    <location>
        <begin position="61"/>
        <end position="82"/>
    </location>
</feature>
<dbReference type="Proteomes" id="UP001596036">
    <property type="component" value="Unassembled WGS sequence"/>
</dbReference>
<protein>
    <submittedName>
        <fullName evidence="2">Uncharacterized protein</fullName>
    </submittedName>
</protein>
<reference evidence="3" key="1">
    <citation type="journal article" date="2019" name="Int. J. Syst. Evol. Microbiol.">
        <title>The Global Catalogue of Microorganisms (GCM) 10K type strain sequencing project: providing services to taxonomists for standard genome sequencing and annotation.</title>
        <authorList>
            <consortium name="The Broad Institute Genomics Platform"/>
            <consortium name="The Broad Institute Genome Sequencing Center for Infectious Disease"/>
            <person name="Wu L."/>
            <person name="Ma J."/>
        </authorList>
    </citation>
    <scope>NUCLEOTIDE SEQUENCE [LARGE SCALE GENOMIC DNA]</scope>
    <source>
        <strain evidence="3">KACC 11407</strain>
    </source>
</reference>